<proteinExistence type="predicted"/>
<evidence type="ECO:0000256" key="1">
    <source>
        <dbReference type="SAM" id="MobiDB-lite"/>
    </source>
</evidence>
<sequence length="49" mass="4832">ETTSAGANSSASSAAATPSTTDGSTNSAAGNWPKMWFALGSTFAAMVMM</sequence>
<evidence type="ECO:0000313" key="2">
    <source>
        <dbReference type="EMBL" id="KAF5572862.1"/>
    </source>
</evidence>
<evidence type="ECO:0000313" key="3">
    <source>
        <dbReference type="Proteomes" id="UP000546213"/>
    </source>
</evidence>
<protein>
    <submittedName>
        <fullName evidence="2">Murein transglycosylase</fullName>
    </submittedName>
</protein>
<dbReference type="EMBL" id="JAAOAS010000687">
    <property type="protein sequence ID" value="KAF5572862.1"/>
    <property type="molecule type" value="Genomic_DNA"/>
</dbReference>
<feature type="non-terminal residue" evidence="2">
    <location>
        <position position="1"/>
    </location>
</feature>
<dbReference type="AlphaFoldDB" id="A0A8H5KFE1"/>
<comment type="caution">
    <text evidence="2">The sequence shown here is derived from an EMBL/GenBank/DDBJ whole genome shotgun (WGS) entry which is preliminary data.</text>
</comment>
<feature type="compositionally biased region" description="Low complexity" evidence="1">
    <location>
        <begin position="1"/>
        <end position="25"/>
    </location>
</feature>
<reference evidence="2 3" key="1">
    <citation type="submission" date="2020-05" db="EMBL/GenBank/DDBJ databases">
        <title>Identification and distribution of gene clusters putatively required for synthesis of sphingolipid metabolism inhibitors in phylogenetically diverse species of the filamentous fungus Fusarium.</title>
        <authorList>
            <person name="Kim H.-S."/>
            <person name="Busman M."/>
            <person name="Brown D.W."/>
            <person name="Divon H."/>
            <person name="Uhlig S."/>
            <person name="Proctor R.H."/>
        </authorList>
    </citation>
    <scope>NUCLEOTIDE SEQUENCE [LARGE SCALE GENOMIC DNA]</scope>
    <source>
        <strain evidence="2 3">NRRL 36939</strain>
    </source>
</reference>
<keyword evidence="3" id="KW-1185">Reference proteome</keyword>
<dbReference type="Proteomes" id="UP000546213">
    <property type="component" value="Unassembled WGS sequence"/>
</dbReference>
<organism evidence="2 3">
    <name type="scientific">Fusarium pseudocircinatum</name>
    <dbReference type="NCBI Taxonomy" id="56676"/>
    <lineage>
        <taxon>Eukaryota</taxon>
        <taxon>Fungi</taxon>
        <taxon>Dikarya</taxon>
        <taxon>Ascomycota</taxon>
        <taxon>Pezizomycotina</taxon>
        <taxon>Sordariomycetes</taxon>
        <taxon>Hypocreomycetidae</taxon>
        <taxon>Hypocreales</taxon>
        <taxon>Nectriaceae</taxon>
        <taxon>Fusarium</taxon>
        <taxon>Fusarium fujikuroi species complex</taxon>
    </lineage>
</organism>
<feature type="region of interest" description="Disordered" evidence="1">
    <location>
        <begin position="1"/>
        <end position="32"/>
    </location>
</feature>
<name>A0A8H5KFE1_9HYPO</name>
<gene>
    <name evidence="2" type="ORF">FPCIR_14162</name>
</gene>
<accession>A0A8H5KFE1</accession>